<evidence type="ECO:0000313" key="9">
    <source>
        <dbReference type="Proteomes" id="UP000183788"/>
    </source>
</evidence>
<dbReference type="PANTHER" id="PTHR43133:SF46">
    <property type="entry name" value="RNA POLYMERASE SIGMA-70 FACTOR ECF SUBFAMILY"/>
    <property type="match status" value="1"/>
</dbReference>
<reference evidence="8 10" key="2">
    <citation type="submission" date="2023-11" db="EMBL/GenBank/DDBJ databases">
        <title>MicrobeMod: A computational toolkit for identifying prokaryotic methylation and restriction-modification with nanopore sequencing.</title>
        <authorList>
            <person name="Crits-Christoph A."/>
            <person name="Kang S.C."/>
            <person name="Lee H."/>
            <person name="Ostrov N."/>
        </authorList>
    </citation>
    <scope>NUCLEOTIDE SEQUENCE [LARGE SCALE GENOMIC DNA]</scope>
    <source>
        <strain evidence="8 10">ATCC 23090</strain>
    </source>
</reference>
<dbReference type="InterPro" id="IPR036388">
    <property type="entry name" value="WH-like_DNA-bd_sf"/>
</dbReference>
<dbReference type="InterPro" id="IPR013324">
    <property type="entry name" value="RNA_pol_sigma_r3/r4-like"/>
</dbReference>
<name>A0A1K1SKG8_9BACT</name>
<dbReference type="InterPro" id="IPR039425">
    <property type="entry name" value="RNA_pol_sigma-70-like"/>
</dbReference>
<dbReference type="GO" id="GO:0003677">
    <property type="term" value="F:DNA binding"/>
    <property type="evidence" value="ECO:0007669"/>
    <property type="project" value="InterPro"/>
</dbReference>
<sequence>MEPSEDKALFHLIKSGDEVAFTTMFDKYKTLLFIIAFRCLDNEFEAHEAVQETFVYVWEKRKTIEIQSSPKNYLVGAVRNYCFNCIRKRNATQRRDEQYAYRKDPFVVSNRIEHKELAKTLQNAINTIKPSTRTSFEMHYIEGISQKEIAKKRGISLQTVKNQVFSALKQLRSNLSK</sequence>
<reference evidence="7 9" key="1">
    <citation type="submission" date="2016-11" db="EMBL/GenBank/DDBJ databases">
        <authorList>
            <person name="Jaros S."/>
            <person name="Januszkiewicz K."/>
            <person name="Wedrychowicz H."/>
        </authorList>
    </citation>
    <scope>NUCLEOTIDE SEQUENCE [LARGE SCALE GENOMIC DNA]</scope>
    <source>
        <strain evidence="7 9">DSM 784</strain>
    </source>
</reference>
<evidence type="ECO:0000313" key="8">
    <source>
        <dbReference type="EMBL" id="WQG88888.1"/>
    </source>
</evidence>
<keyword evidence="3" id="KW-0731">Sigma factor</keyword>
<dbReference type="NCBIfam" id="TIGR02985">
    <property type="entry name" value="Sig70_bacteroi1"/>
    <property type="match status" value="1"/>
</dbReference>
<feature type="domain" description="RNA polymerase sigma-70 region 2" evidence="5">
    <location>
        <begin position="24"/>
        <end position="90"/>
    </location>
</feature>
<dbReference type="EMBL" id="FPIZ01000025">
    <property type="protein sequence ID" value="SFW84798.1"/>
    <property type="molecule type" value="Genomic_DNA"/>
</dbReference>
<dbReference type="AlphaFoldDB" id="A0A1K1SKG8"/>
<protein>
    <submittedName>
        <fullName evidence="7 8">RNA polymerase sigma-70 factor</fullName>
    </submittedName>
</protein>
<evidence type="ECO:0000259" key="5">
    <source>
        <dbReference type="Pfam" id="PF04542"/>
    </source>
</evidence>
<keyword evidence="10" id="KW-1185">Reference proteome</keyword>
<dbReference type="CDD" id="cd06171">
    <property type="entry name" value="Sigma70_r4"/>
    <property type="match status" value="1"/>
</dbReference>
<dbReference type="GO" id="GO:0006352">
    <property type="term" value="P:DNA-templated transcription initiation"/>
    <property type="evidence" value="ECO:0007669"/>
    <property type="project" value="InterPro"/>
</dbReference>
<dbReference type="Gene3D" id="1.10.1740.10">
    <property type="match status" value="1"/>
</dbReference>
<feature type="domain" description="RNA polymerase sigma factor 70 region 4 type 2" evidence="6">
    <location>
        <begin position="121"/>
        <end position="171"/>
    </location>
</feature>
<accession>A0A1K1SKG8</accession>
<dbReference type="Pfam" id="PF08281">
    <property type="entry name" value="Sigma70_r4_2"/>
    <property type="match status" value="1"/>
</dbReference>
<evidence type="ECO:0000259" key="6">
    <source>
        <dbReference type="Pfam" id="PF08281"/>
    </source>
</evidence>
<dbReference type="EMBL" id="CP140154">
    <property type="protein sequence ID" value="WQG88888.1"/>
    <property type="molecule type" value="Genomic_DNA"/>
</dbReference>
<dbReference type="Proteomes" id="UP001326715">
    <property type="component" value="Chromosome"/>
</dbReference>
<dbReference type="STRING" id="1004.SAMN05661012_05600"/>
<dbReference type="Pfam" id="PF04542">
    <property type="entry name" value="Sigma70_r2"/>
    <property type="match status" value="1"/>
</dbReference>
<dbReference type="Proteomes" id="UP000183788">
    <property type="component" value="Unassembled WGS sequence"/>
</dbReference>
<evidence type="ECO:0000313" key="10">
    <source>
        <dbReference type="Proteomes" id="UP001326715"/>
    </source>
</evidence>
<dbReference type="GO" id="GO:0016987">
    <property type="term" value="F:sigma factor activity"/>
    <property type="evidence" value="ECO:0007669"/>
    <property type="project" value="UniProtKB-KW"/>
</dbReference>
<dbReference type="Gene3D" id="1.10.10.10">
    <property type="entry name" value="Winged helix-like DNA-binding domain superfamily/Winged helix DNA-binding domain"/>
    <property type="match status" value="1"/>
</dbReference>
<dbReference type="InterPro" id="IPR014284">
    <property type="entry name" value="RNA_pol_sigma-70_dom"/>
</dbReference>
<keyword evidence="4" id="KW-0804">Transcription</keyword>
<dbReference type="NCBIfam" id="TIGR02937">
    <property type="entry name" value="sigma70-ECF"/>
    <property type="match status" value="1"/>
</dbReference>
<evidence type="ECO:0000256" key="2">
    <source>
        <dbReference type="ARBA" id="ARBA00023015"/>
    </source>
</evidence>
<dbReference type="OrthoDB" id="654544at2"/>
<dbReference type="PANTHER" id="PTHR43133">
    <property type="entry name" value="RNA POLYMERASE ECF-TYPE SIGMA FACTO"/>
    <property type="match status" value="1"/>
</dbReference>
<evidence type="ECO:0000313" key="7">
    <source>
        <dbReference type="EMBL" id="SFW84798.1"/>
    </source>
</evidence>
<comment type="similarity">
    <text evidence="1">Belongs to the sigma-70 factor family. ECF subfamily.</text>
</comment>
<proteinExistence type="inferred from homology"/>
<organism evidence="7 9">
    <name type="scientific">Chitinophaga sancti</name>
    <dbReference type="NCBI Taxonomy" id="1004"/>
    <lineage>
        <taxon>Bacteria</taxon>
        <taxon>Pseudomonadati</taxon>
        <taxon>Bacteroidota</taxon>
        <taxon>Chitinophagia</taxon>
        <taxon>Chitinophagales</taxon>
        <taxon>Chitinophagaceae</taxon>
        <taxon>Chitinophaga</taxon>
    </lineage>
</organism>
<dbReference type="InterPro" id="IPR014327">
    <property type="entry name" value="RNA_pol_sigma70_bacteroid"/>
</dbReference>
<dbReference type="InterPro" id="IPR013249">
    <property type="entry name" value="RNA_pol_sigma70_r4_t2"/>
</dbReference>
<dbReference type="InterPro" id="IPR007627">
    <property type="entry name" value="RNA_pol_sigma70_r2"/>
</dbReference>
<dbReference type="RefSeq" id="WP_072364795.1">
    <property type="nucleotide sequence ID" value="NZ_CP139972.1"/>
</dbReference>
<evidence type="ECO:0000256" key="4">
    <source>
        <dbReference type="ARBA" id="ARBA00023163"/>
    </source>
</evidence>
<dbReference type="InterPro" id="IPR013325">
    <property type="entry name" value="RNA_pol_sigma_r2"/>
</dbReference>
<evidence type="ECO:0000256" key="1">
    <source>
        <dbReference type="ARBA" id="ARBA00010641"/>
    </source>
</evidence>
<dbReference type="SUPFAM" id="SSF88659">
    <property type="entry name" value="Sigma3 and sigma4 domains of RNA polymerase sigma factors"/>
    <property type="match status" value="1"/>
</dbReference>
<dbReference type="SUPFAM" id="SSF88946">
    <property type="entry name" value="Sigma2 domain of RNA polymerase sigma factors"/>
    <property type="match status" value="1"/>
</dbReference>
<gene>
    <name evidence="7" type="ORF">SAMN05661012_05600</name>
    <name evidence="8" type="ORF">SR876_28570</name>
</gene>
<keyword evidence="2" id="KW-0805">Transcription regulation</keyword>
<evidence type="ECO:0000256" key="3">
    <source>
        <dbReference type="ARBA" id="ARBA00023082"/>
    </source>
</evidence>